<dbReference type="InterPro" id="IPR052565">
    <property type="entry name" value="Glutaredoxin-like_YDR286C"/>
</dbReference>
<dbReference type="AlphaFoldDB" id="A0A6H1PA87"/>
<reference evidence="1 2" key="2">
    <citation type="submission" date="2020-04" db="EMBL/GenBank/DDBJ databases">
        <authorList>
            <person name="Fomenkov A."/>
            <person name="Anton B.P."/>
            <person name="Roberts R.J."/>
        </authorList>
    </citation>
    <scope>NUCLEOTIDE SEQUENCE [LARGE SCALE GENOMIC DNA]</scope>
    <source>
        <strain evidence="1 2">S2</strain>
    </source>
</reference>
<evidence type="ECO:0000313" key="2">
    <source>
        <dbReference type="Proteomes" id="UP000501868"/>
    </source>
</evidence>
<proteinExistence type="predicted"/>
<sequence length="87" mass="9949">MDQTTITLYTRKSCPLCDKAKSTLLELNKDWEFTLEEIDIESSDELTEQFGLMIPVVYIDGVEAGFGVINKFDISNRLHEKKANFNS</sequence>
<dbReference type="Proteomes" id="UP000501868">
    <property type="component" value="Chromosome"/>
</dbReference>
<dbReference type="EMBL" id="CP051128">
    <property type="protein sequence ID" value="QIZ10530.1"/>
    <property type="molecule type" value="Genomic_DNA"/>
</dbReference>
<protein>
    <submittedName>
        <fullName evidence="1">Glutaredoxin family protein</fullName>
    </submittedName>
</protein>
<dbReference type="SUPFAM" id="SSF52833">
    <property type="entry name" value="Thioredoxin-like"/>
    <property type="match status" value="1"/>
</dbReference>
<name>A0A6H1PA87_PRIMG</name>
<dbReference type="PROSITE" id="PS51354">
    <property type="entry name" value="GLUTAREDOXIN_2"/>
    <property type="match status" value="1"/>
</dbReference>
<dbReference type="InterPro" id="IPR008554">
    <property type="entry name" value="Glutaredoxin-like"/>
</dbReference>
<dbReference type="PANTHER" id="PTHR33558:SF1">
    <property type="entry name" value="GLUTAREDOXIN-LIKE PROTEIN C5ORF63 HOMOLOG"/>
    <property type="match status" value="1"/>
</dbReference>
<dbReference type="Pfam" id="PF05768">
    <property type="entry name" value="Glrx-like"/>
    <property type="match status" value="1"/>
</dbReference>
<evidence type="ECO:0000313" key="1">
    <source>
        <dbReference type="EMBL" id="QIZ10530.1"/>
    </source>
</evidence>
<gene>
    <name evidence="1" type="ORF">HFZ78_30570</name>
</gene>
<reference evidence="1 2" key="1">
    <citation type="submission" date="2020-04" db="EMBL/GenBank/DDBJ databases">
        <title>Genome-Wide Identification of 5-Methylcytosine Sites in Bacterial Genomes By High-Throughput Sequencing of MspJI Restriction Fragments.</title>
        <authorList>
            <person name="Wu V."/>
        </authorList>
    </citation>
    <scope>NUCLEOTIDE SEQUENCE [LARGE SCALE GENOMIC DNA]</scope>
    <source>
        <strain evidence="1 2">S2</strain>
    </source>
</reference>
<dbReference type="InterPro" id="IPR036249">
    <property type="entry name" value="Thioredoxin-like_sf"/>
</dbReference>
<organism evidence="1 2">
    <name type="scientific">Priestia megaterium</name>
    <name type="common">Bacillus megaterium</name>
    <dbReference type="NCBI Taxonomy" id="1404"/>
    <lineage>
        <taxon>Bacteria</taxon>
        <taxon>Bacillati</taxon>
        <taxon>Bacillota</taxon>
        <taxon>Bacilli</taxon>
        <taxon>Bacillales</taxon>
        <taxon>Bacillaceae</taxon>
        <taxon>Priestia</taxon>
    </lineage>
</organism>
<accession>A0A6H1PA87</accession>
<dbReference type="Gene3D" id="3.40.30.10">
    <property type="entry name" value="Glutaredoxin"/>
    <property type="match status" value="1"/>
</dbReference>
<dbReference type="PANTHER" id="PTHR33558">
    <property type="entry name" value="GLUTAREDOXIN-LIKE PROTEIN C5ORF63 HOMOLOG"/>
    <property type="match status" value="1"/>
</dbReference>